<sequence length="518" mass="59613">MSGQRTGYVDAGARLDLTNFHEYSRSQGGSMISYKYRHELNTPDIESTFSDVEPAIKKLLNELYAIHTLSKVEISLGIQMEKEIVQESGQIGFKQALIYFKSSHYELQTPESIDSILLKSASDIVEKKNTFLDNGSSWYIVKIDSLEVKIGDVNVISKGTEKFVQLEIPARDLFVPVLNCNYNMAHHQTKGWQGNRRVKLRFIDSCQFLPGKLSSLAEALKKENASTLNLVHESIPYILGGSSKRMQKRHKHETKDSAQLLFEKLPYPYRYLSSPDVLIDGHPIPSQSHFDNDLANEKCTDEEWLVVQNVIRTFNIHDFRNFTRLYTMNDVILLAVIWENFRKNGLEMYGLDPTYMCTGSGYSFQCFLYKTRAEIEYIRDAKMLKWLSSGIRGGTSFCTIKMHTANNERCPNGYDPSKERTHIIYNDKVSLYATALLDKYPQSNFNWEDVKILESIDWRTFESIDDTGYFLEVDLGYPHDVQDTTSDLPLAPEKRIITFEELSDKQKCIMTNLKRSTQ</sequence>
<feature type="non-terminal residue" evidence="1">
    <location>
        <position position="1"/>
    </location>
</feature>
<dbReference type="Proteomes" id="UP000708208">
    <property type="component" value="Unassembled WGS sequence"/>
</dbReference>
<dbReference type="AlphaFoldDB" id="A0A8J2L2H9"/>
<dbReference type="PANTHER" id="PTHR31511">
    <property type="entry name" value="PROTEIN CBG23764"/>
    <property type="match status" value="1"/>
</dbReference>
<reference evidence="1" key="1">
    <citation type="submission" date="2021-06" db="EMBL/GenBank/DDBJ databases">
        <authorList>
            <person name="Hodson N. C."/>
            <person name="Mongue J. A."/>
            <person name="Jaron S. K."/>
        </authorList>
    </citation>
    <scope>NUCLEOTIDE SEQUENCE</scope>
</reference>
<name>A0A8J2L2H9_9HEXA</name>
<dbReference type="OrthoDB" id="6415808at2759"/>
<keyword evidence="2" id="KW-1185">Reference proteome</keyword>
<organism evidence="1 2">
    <name type="scientific">Allacma fusca</name>
    <dbReference type="NCBI Taxonomy" id="39272"/>
    <lineage>
        <taxon>Eukaryota</taxon>
        <taxon>Metazoa</taxon>
        <taxon>Ecdysozoa</taxon>
        <taxon>Arthropoda</taxon>
        <taxon>Hexapoda</taxon>
        <taxon>Collembola</taxon>
        <taxon>Symphypleona</taxon>
        <taxon>Sminthuridae</taxon>
        <taxon>Allacma</taxon>
    </lineage>
</organism>
<comment type="caution">
    <text evidence="1">The sequence shown here is derived from an EMBL/GenBank/DDBJ whole genome shotgun (WGS) entry which is preliminary data.</text>
</comment>
<dbReference type="EMBL" id="CAJVCH010531954">
    <property type="protein sequence ID" value="CAG7824185.1"/>
    <property type="molecule type" value="Genomic_DNA"/>
</dbReference>
<dbReference type="PANTHER" id="PTHR31511:SF12">
    <property type="entry name" value="RHO TERMINATION FACTOR N-TERMINAL DOMAIN-CONTAINING PROTEIN"/>
    <property type="match status" value="1"/>
</dbReference>
<evidence type="ECO:0000313" key="2">
    <source>
        <dbReference type="Proteomes" id="UP000708208"/>
    </source>
</evidence>
<protein>
    <recommendedName>
        <fullName evidence="3">DNA-directed DNA polymerase</fullName>
    </recommendedName>
</protein>
<accession>A0A8J2L2H9</accession>
<evidence type="ECO:0000313" key="1">
    <source>
        <dbReference type="EMBL" id="CAG7824185.1"/>
    </source>
</evidence>
<proteinExistence type="predicted"/>
<evidence type="ECO:0008006" key="3">
    <source>
        <dbReference type="Google" id="ProtNLM"/>
    </source>
</evidence>
<gene>
    <name evidence="1" type="ORF">AFUS01_LOCUS34356</name>
</gene>